<dbReference type="GO" id="GO:0006006">
    <property type="term" value="P:glucose metabolic process"/>
    <property type="evidence" value="ECO:0007669"/>
    <property type="project" value="UniProtKB-KW"/>
</dbReference>
<keyword evidence="2" id="KW-0119">Carbohydrate metabolism</keyword>
<dbReference type="EMBL" id="JAMQPL010000011">
    <property type="protein sequence ID" value="MCW7531990.1"/>
    <property type="molecule type" value="Genomic_DNA"/>
</dbReference>
<dbReference type="EMBL" id="JAMQPM010000011">
    <property type="protein sequence ID" value="MCW7528136.1"/>
    <property type="molecule type" value="Genomic_DNA"/>
</dbReference>
<keyword evidence="2" id="KW-0313">Glucose metabolism</keyword>
<reference evidence="4 6" key="1">
    <citation type="submission" date="2022-06" db="EMBL/GenBank/DDBJ databases">
        <title>Leptospira isolates from biofilms formed at urban environments.</title>
        <authorList>
            <person name="Ribeiro P.S."/>
            <person name="Sousa T."/>
            <person name="Carvalho N."/>
            <person name="Aburjaile F."/>
            <person name="Neves F."/>
            <person name="Oliveira D."/>
            <person name="Blanco L."/>
            <person name="Lima J."/>
            <person name="Costa F."/>
            <person name="Brenig B."/>
            <person name="Soares S."/>
            <person name="Ramos R."/>
            <person name="Goes-Neto A."/>
            <person name="Matiuzzi M."/>
            <person name="Azevedo V."/>
            <person name="Ristow P."/>
        </authorList>
    </citation>
    <scope>NUCLEOTIDE SEQUENCE</scope>
    <source>
        <strain evidence="3 6">VSF19</strain>
        <strain evidence="4">VSF20</strain>
    </source>
</reference>
<dbReference type="GO" id="GO:0017057">
    <property type="term" value="F:6-phosphogluconolactonase activity"/>
    <property type="evidence" value="ECO:0007669"/>
    <property type="project" value="TreeGrafter"/>
</dbReference>
<dbReference type="AlphaFoldDB" id="A0AAW5VPE1"/>
<dbReference type="InterPro" id="IPR019405">
    <property type="entry name" value="Lactonase_7-beta_prop"/>
</dbReference>
<evidence type="ECO:0000256" key="2">
    <source>
        <dbReference type="ARBA" id="ARBA00022526"/>
    </source>
</evidence>
<name>A0AAW5VPE1_9LEPT</name>
<evidence type="ECO:0000313" key="4">
    <source>
        <dbReference type="EMBL" id="MCW7531990.1"/>
    </source>
</evidence>
<comment type="caution">
    <text evidence="4">The sequence shown here is derived from an EMBL/GenBank/DDBJ whole genome shotgun (WGS) entry which is preliminary data.</text>
</comment>
<proteinExistence type="inferred from homology"/>
<evidence type="ECO:0000313" key="5">
    <source>
        <dbReference type="Proteomes" id="UP001208540"/>
    </source>
</evidence>
<protein>
    <submittedName>
        <fullName evidence="4">Lactonase family protein</fullName>
    </submittedName>
</protein>
<dbReference type="Pfam" id="PF10282">
    <property type="entry name" value="Lactonase"/>
    <property type="match status" value="2"/>
</dbReference>
<dbReference type="InterPro" id="IPR050282">
    <property type="entry name" value="Cycloisomerase_2"/>
</dbReference>
<dbReference type="Proteomes" id="UP001208540">
    <property type="component" value="Unassembled WGS sequence"/>
</dbReference>
<keyword evidence="6" id="KW-1185">Reference proteome</keyword>
<comment type="similarity">
    <text evidence="1">Belongs to the cycloisomerase 2 family.</text>
</comment>
<dbReference type="Gene3D" id="2.130.10.10">
    <property type="entry name" value="YVTN repeat-like/Quinoprotein amine dehydrogenase"/>
    <property type="match status" value="3"/>
</dbReference>
<sequence length="415" mass="43914">MIRKPIDKHWRNFLCICLIPFLVFQCRLNGLKNDCDPNHPSYIQTLTILLGVSDSAYFCGKVVQSPFVKKLKIPRFLIVTNVGLNSATSSISVFRINPNTGEISQVSGSPFQLTDRPRFSATNSTGTVVYVPNIGNKSISVLNLNPETGSLSLKHSDLVLSSTPYSLALDPNGKYLFASSEQNPEIHRMAIDSSDQLTILTPAMPTSNPSGGSVGRLSFDSKGKHLYVGLTSAPGNNAGIQVFSLDSSTGSLSSINVYVTGINNLSLGISANGQFVYGSNYTSENVFPFLRDVNTGTLSIQTSISAGVAPGYTIVDPLNRFVYVANSGTGQGTISAYSIQPTNGTLAPVNGSPFSTGFSPIGLSIDPSGKYLYSSNTEGGNIAGFSISENGALIPLAGFPVTAGTSPFSIEIVSY</sequence>
<dbReference type="Proteomes" id="UP001208912">
    <property type="component" value="Unassembled WGS sequence"/>
</dbReference>
<dbReference type="InterPro" id="IPR015943">
    <property type="entry name" value="WD40/YVTN_repeat-like_dom_sf"/>
</dbReference>
<gene>
    <name evidence="3" type="ORF">ND861_17395</name>
    <name evidence="4" type="ORF">ND862_17355</name>
</gene>
<accession>A0AAW5VPE1</accession>
<evidence type="ECO:0000256" key="1">
    <source>
        <dbReference type="ARBA" id="ARBA00005564"/>
    </source>
</evidence>
<dbReference type="PANTHER" id="PTHR30344">
    <property type="entry name" value="6-PHOSPHOGLUCONOLACTONASE-RELATED"/>
    <property type="match status" value="1"/>
</dbReference>
<evidence type="ECO:0000313" key="3">
    <source>
        <dbReference type="EMBL" id="MCW7528136.1"/>
    </source>
</evidence>
<organism evidence="4 5">
    <name type="scientific">Leptospira soteropolitanensis</name>
    <dbReference type="NCBI Taxonomy" id="2950025"/>
    <lineage>
        <taxon>Bacteria</taxon>
        <taxon>Pseudomonadati</taxon>
        <taxon>Spirochaetota</taxon>
        <taxon>Spirochaetia</taxon>
        <taxon>Leptospirales</taxon>
        <taxon>Leptospiraceae</taxon>
        <taxon>Leptospira</taxon>
    </lineage>
</organism>
<dbReference type="PANTHER" id="PTHR30344:SF1">
    <property type="entry name" value="6-PHOSPHOGLUCONOLACTONASE"/>
    <property type="match status" value="1"/>
</dbReference>
<dbReference type="RefSeq" id="WP_265353250.1">
    <property type="nucleotide sequence ID" value="NZ_JAMQPL010000011.1"/>
</dbReference>
<evidence type="ECO:0000313" key="6">
    <source>
        <dbReference type="Proteomes" id="UP001208912"/>
    </source>
</evidence>
<dbReference type="SUPFAM" id="SSF75011">
    <property type="entry name" value="3-carboxy-cis,cis-mucoante lactonizing enzyme"/>
    <property type="match status" value="1"/>
</dbReference>